<proteinExistence type="predicted"/>
<keyword evidence="1" id="KW-0472">Membrane</keyword>
<keyword evidence="1" id="KW-1133">Transmembrane helix</keyword>
<evidence type="ECO:0008006" key="4">
    <source>
        <dbReference type="Google" id="ProtNLM"/>
    </source>
</evidence>
<feature type="transmembrane region" description="Helical" evidence="1">
    <location>
        <begin position="112"/>
        <end position="131"/>
    </location>
</feature>
<reference evidence="2 3" key="1">
    <citation type="journal article" date="2021" name="Int. J. Syst. Evol. Microbiol.">
        <title>Streptococcus vicugnae sp. nov., isolated from faeces of alpacas (Vicugna pacos) and cattle (Bos taurus), Streptococcus zalophi sp. nov., and Streptococcus pacificus sp. nov., isolated from respiratory tract of California sea lions (Zalophus californianus).</title>
        <authorList>
            <person name="Volokhov D.V."/>
            <person name="Zagorodnyaya T.A."/>
            <person name="Shen Z."/>
            <person name="Blom J."/>
            <person name="Furtak V.A."/>
            <person name="Eisenberg T."/>
            <person name="Fan P."/>
            <person name="Jeong K.C."/>
            <person name="Gao Y."/>
            <person name="Zhang S."/>
            <person name="Amselle M."/>
        </authorList>
    </citation>
    <scope>NUCLEOTIDE SEQUENCE [LARGE SCALE GENOMIC DNA]</scope>
    <source>
        <strain evidence="2 3">CSL7591</strain>
    </source>
</reference>
<sequence length="166" mass="18271">MNNFNLLFKNVDPNDKKGLSEKGFVVAKLLRIFAIIAIIITLIIAIPVILGGSLLAGLGLENAGEVNPEIAVTGGIFLAVFGFIVLLFTIIGQIITLWYTGKLKKQFAQNEIPSSVLPIVFLVFSLLSVYGNLRPEFNTFGVLLNGFIAYLWFVIINIIKNLKNME</sequence>
<feature type="transmembrane region" description="Helical" evidence="1">
    <location>
        <begin position="76"/>
        <end position="100"/>
    </location>
</feature>
<name>A0ABS0ZHU3_9STRE</name>
<keyword evidence="1" id="KW-0812">Transmembrane</keyword>
<keyword evidence="3" id="KW-1185">Reference proteome</keyword>
<feature type="transmembrane region" description="Helical" evidence="1">
    <location>
        <begin position="32"/>
        <end position="56"/>
    </location>
</feature>
<evidence type="ECO:0000313" key="3">
    <source>
        <dbReference type="Proteomes" id="UP000653045"/>
    </source>
</evidence>
<accession>A0ABS0ZHU3</accession>
<evidence type="ECO:0000256" key="1">
    <source>
        <dbReference type="SAM" id="Phobius"/>
    </source>
</evidence>
<organism evidence="2 3">
    <name type="scientific">Streptococcus pacificus</name>
    <dbReference type="NCBI Taxonomy" id="2740577"/>
    <lineage>
        <taxon>Bacteria</taxon>
        <taxon>Bacillati</taxon>
        <taxon>Bacillota</taxon>
        <taxon>Bacilli</taxon>
        <taxon>Lactobacillales</taxon>
        <taxon>Streptococcaceae</taxon>
        <taxon>Streptococcus</taxon>
    </lineage>
</organism>
<gene>
    <name evidence="2" type="ORF">JHK62_02570</name>
</gene>
<comment type="caution">
    <text evidence="2">The sequence shown here is derived from an EMBL/GenBank/DDBJ whole genome shotgun (WGS) entry which is preliminary data.</text>
</comment>
<dbReference type="EMBL" id="JAENBO010000001">
    <property type="protein sequence ID" value="MBJ8325565.1"/>
    <property type="molecule type" value="Genomic_DNA"/>
</dbReference>
<dbReference type="Proteomes" id="UP000653045">
    <property type="component" value="Unassembled WGS sequence"/>
</dbReference>
<dbReference type="RefSeq" id="WP_199575111.1">
    <property type="nucleotide sequence ID" value="NZ_JAENBO010000001.1"/>
</dbReference>
<feature type="transmembrane region" description="Helical" evidence="1">
    <location>
        <begin position="137"/>
        <end position="159"/>
    </location>
</feature>
<protein>
    <recommendedName>
        <fullName evidence="4">DUF1189 domain-containing protein</fullName>
    </recommendedName>
</protein>
<evidence type="ECO:0000313" key="2">
    <source>
        <dbReference type="EMBL" id="MBJ8325565.1"/>
    </source>
</evidence>